<accession>A0A9P5U241</accession>
<protein>
    <submittedName>
        <fullName evidence="1">Uncharacterized protein</fullName>
    </submittedName>
</protein>
<gene>
    <name evidence="1" type="ORF">BDP27DRAFT_1369014</name>
</gene>
<comment type="caution">
    <text evidence="1">The sequence shown here is derived from an EMBL/GenBank/DDBJ whole genome shotgun (WGS) entry which is preliminary data.</text>
</comment>
<reference evidence="1" key="1">
    <citation type="submission" date="2020-11" db="EMBL/GenBank/DDBJ databases">
        <authorList>
            <consortium name="DOE Joint Genome Institute"/>
            <person name="Ahrendt S."/>
            <person name="Riley R."/>
            <person name="Andreopoulos W."/>
            <person name="Labutti K."/>
            <person name="Pangilinan J."/>
            <person name="Ruiz-Duenas F.J."/>
            <person name="Barrasa J.M."/>
            <person name="Sanchez-Garcia M."/>
            <person name="Camarero S."/>
            <person name="Miyauchi S."/>
            <person name="Serrano A."/>
            <person name="Linde D."/>
            <person name="Babiker R."/>
            <person name="Drula E."/>
            <person name="Ayuso-Fernandez I."/>
            <person name="Pacheco R."/>
            <person name="Padilla G."/>
            <person name="Ferreira P."/>
            <person name="Barriuso J."/>
            <person name="Kellner H."/>
            <person name="Castanera R."/>
            <person name="Alfaro M."/>
            <person name="Ramirez L."/>
            <person name="Pisabarro A.G."/>
            <person name="Kuo A."/>
            <person name="Tritt A."/>
            <person name="Lipzen A."/>
            <person name="He G."/>
            <person name="Yan M."/>
            <person name="Ng V."/>
            <person name="Cullen D."/>
            <person name="Martin F."/>
            <person name="Rosso M.-N."/>
            <person name="Henrissat B."/>
            <person name="Hibbett D."/>
            <person name="Martinez A.T."/>
            <person name="Grigoriev I.V."/>
        </authorList>
    </citation>
    <scope>NUCLEOTIDE SEQUENCE</scope>
    <source>
        <strain evidence="1">AH 40177</strain>
    </source>
</reference>
<organism evidence="1 2">
    <name type="scientific">Rhodocollybia butyracea</name>
    <dbReference type="NCBI Taxonomy" id="206335"/>
    <lineage>
        <taxon>Eukaryota</taxon>
        <taxon>Fungi</taxon>
        <taxon>Dikarya</taxon>
        <taxon>Basidiomycota</taxon>
        <taxon>Agaricomycotina</taxon>
        <taxon>Agaricomycetes</taxon>
        <taxon>Agaricomycetidae</taxon>
        <taxon>Agaricales</taxon>
        <taxon>Marasmiineae</taxon>
        <taxon>Omphalotaceae</taxon>
        <taxon>Rhodocollybia</taxon>
    </lineage>
</organism>
<evidence type="ECO:0000313" key="2">
    <source>
        <dbReference type="Proteomes" id="UP000772434"/>
    </source>
</evidence>
<dbReference type="AlphaFoldDB" id="A0A9P5U241"/>
<keyword evidence="2" id="KW-1185">Reference proteome</keyword>
<name>A0A9P5U241_9AGAR</name>
<dbReference type="EMBL" id="JADNRY010000178">
    <property type="protein sequence ID" value="KAF9062253.1"/>
    <property type="molecule type" value="Genomic_DNA"/>
</dbReference>
<sequence length="234" mass="26116">MAECPLTDNQLLKVQSMVQNCLQRGTLEETRLYGLLNETLFFHKCYIEADLVVFPQLRIPWKSQSRAQKDTKERRSNVPDFGFGELPRAGGMKLRGGAELKAALEFMRTLPDTEEIREEPDFVVKVNDTALQASDQVKAGIKSGLLPNHKAIKWIVMVGPYFLIPSFGPYNEKELSARAHRPNESGEASISEYLAELKKTTGSRGIEGAIYILGTKAGAIALHNYLVESASLRF</sequence>
<dbReference type="OrthoDB" id="3256801at2759"/>
<dbReference type="Proteomes" id="UP000772434">
    <property type="component" value="Unassembled WGS sequence"/>
</dbReference>
<evidence type="ECO:0000313" key="1">
    <source>
        <dbReference type="EMBL" id="KAF9062253.1"/>
    </source>
</evidence>
<proteinExistence type="predicted"/>